<keyword evidence="10" id="KW-1185">Reference proteome</keyword>
<feature type="domain" description="CopC" evidence="8">
    <location>
        <begin position="22"/>
        <end position="118"/>
    </location>
</feature>
<dbReference type="Pfam" id="PF04234">
    <property type="entry name" value="CopC"/>
    <property type="match status" value="1"/>
</dbReference>
<comment type="similarity">
    <text evidence="2">Belongs to the CopC family.</text>
</comment>
<evidence type="ECO:0000256" key="3">
    <source>
        <dbReference type="ARBA" id="ARBA00022723"/>
    </source>
</evidence>
<evidence type="ECO:0000256" key="5">
    <source>
        <dbReference type="ARBA" id="ARBA00022764"/>
    </source>
</evidence>
<evidence type="ECO:0000256" key="1">
    <source>
        <dbReference type="ARBA" id="ARBA00004418"/>
    </source>
</evidence>
<keyword evidence="5" id="KW-0574">Periplasm</keyword>
<evidence type="ECO:0000313" key="9">
    <source>
        <dbReference type="EMBL" id="MBR1140983.1"/>
    </source>
</evidence>
<keyword evidence="3" id="KW-0479">Metal-binding</keyword>
<evidence type="ECO:0000313" key="10">
    <source>
        <dbReference type="Proteomes" id="UP001314635"/>
    </source>
</evidence>
<keyword evidence="6" id="KW-0186">Copper</keyword>
<organism evidence="9 10">
    <name type="scientific">Bradyrhizobium denitrificans</name>
    <dbReference type="NCBI Taxonomy" id="2734912"/>
    <lineage>
        <taxon>Bacteria</taxon>
        <taxon>Pseudomonadati</taxon>
        <taxon>Pseudomonadota</taxon>
        <taxon>Alphaproteobacteria</taxon>
        <taxon>Hyphomicrobiales</taxon>
        <taxon>Nitrobacteraceae</taxon>
        <taxon>Bradyrhizobium</taxon>
    </lineage>
</organism>
<protein>
    <submittedName>
        <fullName evidence="9">Copper homeostasis periplasmic binding protein CopC</fullName>
    </submittedName>
</protein>
<keyword evidence="4 7" id="KW-0732">Signal</keyword>
<evidence type="ECO:0000256" key="7">
    <source>
        <dbReference type="SAM" id="SignalP"/>
    </source>
</evidence>
<evidence type="ECO:0000256" key="6">
    <source>
        <dbReference type="ARBA" id="ARBA00023008"/>
    </source>
</evidence>
<evidence type="ECO:0000256" key="4">
    <source>
        <dbReference type="ARBA" id="ARBA00022729"/>
    </source>
</evidence>
<feature type="chain" id="PRO_5045167521" evidence="7">
    <location>
        <begin position="22"/>
        <end position="120"/>
    </location>
</feature>
<comment type="subcellular location">
    <subcellularLocation>
        <location evidence="1">Periplasm</location>
    </subcellularLocation>
</comment>
<dbReference type="EMBL" id="JAFCLK010000053">
    <property type="protein sequence ID" value="MBR1140983.1"/>
    <property type="molecule type" value="Genomic_DNA"/>
</dbReference>
<accession>A0ABS5GI38</accession>
<dbReference type="Gene3D" id="2.60.40.1220">
    <property type="match status" value="1"/>
</dbReference>
<feature type="signal peptide" evidence="7">
    <location>
        <begin position="1"/>
        <end position="21"/>
    </location>
</feature>
<evidence type="ECO:0000259" key="8">
    <source>
        <dbReference type="Pfam" id="PF04234"/>
    </source>
</evidence>
<dbReference type="InterPro" id="IPR047685">
    <property type="entry name" value="CopC-like"/>
</dbReference>
<dbReference type="InterPro" id="IPR032694">
    <property type="entry name" value="CopC/D"/>
</dbReference>
<dbReference type="InterPro" id="IPR014755">
    <property type="entry name" value="Cu-Rt/internalin_Ig-like"/>
</dbReference>
<proteinExistence type="inferred from homology"/>
<gene>
    <name evidence="9" type="primary">copC</name>
    <name evidence="9" type="ORF">JQ619_35075</name>
</gene>
<comment type="caution">
    <text evidence="9">The sequence shown here is derived from an EMBL/GenBank/DDBJ whole genome shotgun (WGS) entry which is preliminary data.</text>
</comment>
<sequence length="120" mass="12678">MIAMAVLAVLTMGALATSAGAHPKLTSVSPVADVSSKVAPREIKLNFSEGVIAKLSGLELKEEAGNTIATGTPLNDPRNRKLLIVPLAAPLTAGRYKVSWHAVSEDTHRVKGEYSFEVAR</sequence>
<dbReference type="PANTHER" id="PTHR34820:SF4">
    <property type="entry name" value="INNER MEMBRANE PROTEIN YEBZ"/>
    <property type="match status" value="1"/>
</dbReference>
<dbReference type="Proteomes" id="UP001314635">
    <property type="component" value="Unassembled WGS sequence"/>
</dbReference>
<dbReference type="InterPro" id="IPR007348">
    <property type="entry name" value="CopC_dom"/>
</dbReference>
<name>A0ABS5GI38_9BRAD</name>
<reference evidence="10" key="1">
    <citation type="journal article" date="2021" name="ISME J.">
        <title>Evolutionary origin and ecological implication of a unique nif island in free-living Bradyrhizobium lineages.</title>
        <authorList>
            <person name="Tao J."/>
        </authorList>
    </citation>
    <scope>NUCLEOTIDE SEQUENCE [LARGE SCALE GENOMIC DNA]</scope>
    <source>
        <strain evidence="10">SZCCT0094</strain>
    </source>
</reference>
<dbReference type="NCBIfam" id="NF033814">
    <property type="entry name" value="copper_CopC"/>
    <property type="match status" value="1"/>
</dbReference>
<evidence type="ECO:0000256" key="2">
    <source>
        <dbReference type="ARBA" id="ARBA00010509"/>
    </source>
</evidence>
<dbReference type="PANTHER" id="PTHR34820">
    <property type="entry name" value="INNER MEMBRANE PROTEIN YEBZ"/>
    <property type="match status" value="1"/>
</dbReference>
<dbReference type="SUPFAM" id="SSF81296">
    <property type="entry name" value="E set domains"/>
    <property type="match status" value="1"/>
</dbReference>
<dbReference type="InterPro" id="IPR014756">
    <property type="entry name" value="Ig_E-set"/>
</dbReference>